<dbReference type="AlphaFoldDB" id="J7S8Y4"/>
<dbReference type="Gene3D" id="3.40.50.10130">
    <property type="match status" value="1"/>
</dbReference>
<reference evidence="1 2" key="1">
    <citation type="journal article" date="2011" name="Proc. Natl. Acad. Sci. U.S.A.">
        <title>Evolutionary erosion of yeast sex chromosomes by mating-type switching accidents.</title>
        <authorList>
            <person name="Gordon J.L."/>
            <person name="Armisen D."/>
            <person name="Proux-Wera E."/>
            <person name="Oheigeartaigh S.S."/>
            <person name="Byrne K.P."/>
            <person name="Wolfe K.H."/>
        </authorList>
    </citation>
    <scope>NUCLEOTIDE SEQUENCE [LARGE SCALE GENOMIC DNA]</scope>
    <source>
        <strain evidence="2">ATCC MYA-139 / BCRC 22969 / CBS 8797 / CCRC 22969 / KCTC 17520 / NBRC 10181 / NCYC 3082</strain>
    </source>
</reference>
<dbReference type="RefSeq" id="XP_022466054.1">
    <property type="nucleotide sequence ID" value="XM_022609683.1"/>
</dbReference>
<dbReference type="OMA" id="NTSMIPH"/>
<dbReference type="STRING" id="1071383.J7S8Y4"/>
<gene>
    <name evidence="1" type="primary">KNAG0I00180</name>
    <name evidence="1" type="ordered locus">KNAG_0I00180</name>
</gene>
<dbReference type="GeneID" id="34527552"/>
<dbReference type="EMBL" id="HE978322">
    <property type="protein sequence ID" value="CCK71809.1"/>
    <property type="molecule type" value="Genomic_DNA"/>
</dbReference>
<dbReference type="eggNOG" id="ENOG502S02Z">
    <property type="taxonomic scope" value="Eukaryota"/>
</dbReference>
<dbReference type="HOGENOM" id="CLU_385036_0_0_1"/>
<keyword evidence="2" id="KW-1185">Reference proteome</keyword>
<evidence type="ECO:0000313" key="1">
    <source>
        <dbReference type="EMBL" id="CCK71809.1"/>
    </source>
</evidence>
<accession>J7S8Y4</accession>
<dbReference type="Proteomes" id="UP000006310">
    <property type="component" value="Chromosome 9"/>
</dbReference>
<proteinExistence type="predicted"/>
<organism evidence="1 2">
    <name type="scientific">Huiozyma naganishii (strain ATCC MYA-139 / BCRC 22969 / CBS 8797 / KCTC 17520 / NBRC 10181 / NCYC 3082 / Yp74L-3)</name>
    <name type="common">Yeast</name>
    <name type="synonym">Kazachstania naganishii</name>
    <dbReference type="NCBI Taxonomy" id="1071383"/>
    <lineage>
        <taxon>Eukaryota</taxon>
        <taxon>Fungi</taxon>
        <taxon>Dikarya</taxon>
        <taxon>Ascomycota</taxon>
        <taxon>Saccharomycotina</taxon>
        <taxon>Saccharomycetes</taxon>
        <taxon>Saccharomycetales</taxon>
        <taxon>Saccharomycetaceae</taxon>
        <taxon>Huiozyma</taxon>
    </lineage>
</organism>
<dbReference type="OrthoDB" id="4069286at2759"/>
<reference evidence="2" key="2">
    <citation type="submission" date="2012-08" db="EMBL/GenBank/DDBJ databases">
        <title>Genome sequence of Kazachstania naganishii.</title>
        <authorList>
            <person name="Gordon J.L."/>
            <person name="Armisen D."/>
            <person name="Proux-Wera E."/>
            <person name="OhEigeartaigh S.S."/>
            <person name="Byrne K.P."/>
            <person name="Wolfe K.H."/>
        </authorList>
    </citation>
    <scope>NUCLEOTIDE SEQUENCE [LARGE SCALE GENOMIC DNA]</scope>
    <source>
        <strain evidence="2">ATCC MYA-139 / BCRC 22969 / CBS 8797 / CCRC 22969 / KCTC 17520 / NBRC 10181 / NCYC 3082</strain>
    </source>
</reference>
<dbReference type="KEGG" id="kng:KNAG_0I00180"/>
<sequence>MNTLYFDFWEQELENKNKSTGGYEELVIKVKESVTLQRRARRILGQLNKTFNQTKEGNCWGHNNLVLPSKDDLTRFSLPNIPRCYQYTANGVFPFSSWKLHNDIDQQVVPKELKEKLTVSKQNLEILKELRNDKRPSFNESFCDLLGKQKIMGFYIVPEDQISKKTAAYKTYYKRVSGELMPAKLQHEFDTLMDEELVNIVEFYQDFDETVRMKPFRYQGFSKFILEINIPFHQHKKRNLEFLLWKNSNSPLPEDNTIFKSLESKVFNASFHEFEFYRLPIRGFDRKNSKKRQRFQFRSKQVWRLDKEKLKQINWNPFRALKNLQLCTLLDKDRIKQQYFTLPKAPPFNQYLRCGELDLIDMERKMFTNLTLLVQTPVEQIEEEKNNLDMTVSANDGKETPINVRSSSVEVTQPSINTSRMALKRSFIDDDLRSLLELKRKKRNKKQKTGDDESVNNTTILELLECGTIIQETNVSAEKIERVRTPIVEHSKPKSLCNKFVSAIDLSNKIAILNTTLLKKNLLILQNLVQNGANIVELQLPTPCDFILDSTTCLLRLDIAQFFQKTHHGKLMYQTQISKLLREYHKVIILVEYSKGFEDYDPDIFWKVRLFLENPRCECSFTTSELSAVSYWIQWYITRYSPNTGYNMDDLEETQESKYHEVLSFLSINPFALQDIVNRFTLPEFLFYMSPGNENPFLKGVLTKSQRHRTEQLLSLHW</sequence>
<evidence type="ECO:0000313" key="2">
    <source>
        <dbReference type="Proteomes" id="UP000006310"/>
    </source>
</evidence>
<protein>
    <submittedName>
        <fullName evidence="1">Uncharacterized protein</fullName>
    </submittedName>
</protein>
<name>J7S8Y4_HUIN7</name>